<gene>
    <name evidence="3" type="ORF">FB567DRAFT_232354</name>
</gene>
<reference evidence="3" key="1">
    <citation type="journal article" date="2021" name="Nat. Commun.">
        <title>Genetic determinants of endophytism in the Arabidopsis root mycobiome.</title>
        <authorList>
            <person name="Mesny F."/>
            <person name="Miyauchi S."/>
            <person name="Thiergart T."/>
            <person name="Pickel B."/>
            <person name="Atanasova L."/>
            <person name="Karlsson M."/>
            <person name="Huettel B."/>
            <person name="Barry K.W."/>
            <person name="Haridas S."/>
            <person name="Chen C."/>
            <person name="Bauer D."/>
            <person name="Andreopoulos W."/>
            <person name="Pangilinan J."/>
            <person name="LaButti K."/>
            <person name="Riley R."/>
            <person name="Lipzen A."/>
            <person name="Clum A."/>
            <person name="Drula E."/>
            <person name="Henrissat B."/>
            <person name="Kohler A."/>
            <person name="Grigoriev I.V."/>
            <person name="Martin F.M."/>
            <person name="Hacquard S."/>
        </authorList>
    </citation>
    <scope>NUCLEOTIDE SEQUENCE</scope>
    <source>
        <strain evidence="3">MPI-SDFR-AT-0120</strain>
    </source>
</reference>
<evidence type="ECO:0000256" key="2">
    <source>
        <dbReference type="SAM" id="SignalP"/>
    </source>
</evidence>
<protein>
    <submittedName>
        <fullName evidence="3">Uncharacterized protein</fullName>
    </submittedName>
</protein>
<feature type="compositionally biased region" description="Pro residues" evidence="1">
    <location>
        <begin position="155"/>
        <end position="169"/>
    </location>
</feature>
<dbReference type="Proteomes" id="UP000813461">
    <property type="component" value="Unassembled WGS sequence"/>
</dbReference>
<dbReference type="AlphaFoldDB" id="A0A8K0RD26"/>
<evidence type="ECO:0000313" key="3">
    <source>
        <dbReference type="EMBL" id="KAH7092142.1"/>
    </source>
</evidence>
<keyword evidence="4" id="KW-1185">Reference proteome</keyword>
<comment type="caution">
    <text evidence="3">The sequence shown here is derived from an EMBL/GenBank/DDBJ whole genome shotgun (WGS) entry which is preliminary data.</text>
</comment>
<feature type="signal peptide" evidence="2">
    <location>
        <begin position="1"/>
        <end position="19"/>
    </location>
</feature>
<dbReference type="Gene3D" id="2.60.120.260">
    <property type="entry name" value="Galactose-binding domain-like"/>
    <property type="match status" value="1"/>
</dbReference>
<feature type="region of interest" description="Disordered" evidence="1">
    <location>
        <begin position="32"/>
        <end position="79"/>
    </location>
</feature>
<accession>A0A8K0RD26</accession>
<feature type="compositionally biased region" description="Low complexity" evidence="1">
    <location>
        <begin position="110"/>
        <end position="154"/>
    </location>
</feature>
<evidence type="ECO:0000256" key="1">
    <source>
        <dbReference type="SAM" id="MobiDB-lite"/>
    </source>
</evidence>
<feature type="compositionally biased region" description="Polar residues" evidence="1">
    <location>
        <begin position="60"/>
        <end position="73"/>
    </location>
</feature>
<dbReference type="PROSITE" id="PS51257">
    <property type="entry name" value="PROKAR_LIPOPROTEIN"/>
    <property type="match status" value="1"/>
</dbReference>
<dbReference type="OrthoDB" id="10413501at2759"/>
<sequence length="332" mass="34767">MRTFVGLAILMAPLALGQACGAVYPPQSVASVNSYPPSKHESSVPHPSPAPSISSKHDSNTSPSASSKPNTQPSSSAHKSSFSTSYYIIHPSSSVHIAAAPSPSESTKDPNSTPIHHSSSSPIVHPDVPLASHSSPVHSPSPSIFSVPASHLTPHPSPSPSPSPPPCTPPTNALTNSDFSAGSTNWTYSIPVGTPWAPANTIKLSTSPNRGSFFTYAVNNDRAASFSLSQTDIYIPSGTRISCAALARLTRLRGSPTTFDMYVDDVICGSGQLYGATEWTGVGGGEVVVQGDWHSFQMWVIMQVSLNDRDPPVVDVDDVMVVHVDGEGKGTC</sequence>
<name>A0A8K0RD26_9PLEO</name>
<organism evidence="3 4">
    <name type="scientific">Paraphoma chrysanthemicola</name>
    <dbReference type="NCBI Taxonomy" id="798071"/>
    <lineage>
        <taxon>Eukaryota</taxon>
        <taxon>Fungi</taxon>
        <taxon>Dikarya</taxon>
        <taxon>Ascomycota</taxon>
        <taxon>Pezizomycotina</taxon>
        <taxon>Dothideomycetes</taxon>
        <taxon>Pleosporomycetidae</taxon>
        <taxon>Pleosporales</taxon>
        <taxon>Pleosporineae</taxon>
        <taxon>Phaeosphaeriaceae</taxon>
        <taxon>Paraphoma</taxon>
    </lineage>
</organism>
<feature type="chain" id="PRO_5035440114" evidence="2">
    <location>
        <begin position="20"/>
        <end position="332"/>
    </location>
</feature>
<dbReference type="EMBL" id="JAGMVJ010000003">
    <property type="protein sequence ID" value="KAH7092142.1"/>
    <property type="molecule type" value="Genomic_DNA"/>
</dbReference>
<keyword evidence="2" id="KW-0732">Signal</keyword>
<proteinExistence type="predicted"/>
<evidence type="ECO:0000313" key="4">
    <source>
        <dbReference type="Proteomes" id="UP000813461"/>
    </source>
</evidence>
<feature type="region of interest" description="Disordered" evidence="1">
    <location>
        <begin position="98"/>
        <end position="178"/>
    </location>
</feature>